<name>A0A4Y1WZU6_9BACT</name>
<dbReference type="KEGG" id="ada:A5CPEGH6_03940"/>
<evidence type="ECO:0000313" key="1">
    <source>
        <dbReference type="EMBL" id="BBL05756.1"/>
    </source>
</evidence>
<protein>
    <submittedName>
        <fullName evidence="1">Uncharacterized protein</fullName>
    </submittedName>
</protein>
<keyword evidence="2" id="KW-1185">Reference proteome</keyword>
<dbReference type="Proteomes" id="UP000319374">
    <property type="component" value="Chromosome"/>
</dbReference>
<reference evidence="2" key="1">
    <citation type="submission" date="2019-06" db="EMBL/GenBank/DDBJ databases">
        <title>Alistipes onderdonkii subsp. vulgaris subsp. nov., Alistipes dispar sp. nov. and Alistipes communis sp. nov., isolated from human faeces, and creation of Alistipes onderdonkii subsp. onderdonkii subsp. nov.</title>
        <authorList>
            <person name="Sakamoto M."/>
            <person name="Ikeyama N."/>
            <person name="Ogata Y."/>
            <person name="Suda W."/>
            <person name="Iino T."/>
            <person name="Hattori M."/>
            <person name="Ohkuma M."/>
        </authorList>
    </citation>
    <scope>NUCLEOTIDE SEQUENCE [LARGE SCALE GENOMIC DNA]</scope>
    <source>
        <strain evidence="2">5CPEGH6</strain>
    </source>
</reference>
<organism evidence="1 2">
    <name type="scientific">Alistipes dispar</name>
    <dbReference type="NCBI Taxonomy" id="2585119"/>
    <lineage>
        <taxon>Bacteria</taxon>
        <taxon>Pseudomonadati</taxon>
        <taxon>Bacteroidota</taxon>
        <taxon>Bacteroidia</taxon>
        <taxon>Bacteroidales</taxon>
        <taxon>Rikenellaceae</taxon>
        <taxon>Alistipes</taxon>
    </lineage>
</organism>
<dbReference type="AlphaFoldDB" id="A0A4Y1WZU6"/>
<accession>A0A4Y1WZU6</accession>
<evidence type="ECO:0000313" key="2">
    <source>
        <dbReference type="Proteomes" id="UP000319374"/>
    </source>
</evidence>
<dbReference type="EMBL" id="AP019736">
    <property type="protein sequence ID" value="BBL05756.1"/>
    <property type="molecule type" value="Genomic_DNA"/>
</dbReference>
<gene>
    <name evidence="1" type="ORF">A5CPEGH6_03940</name>
</gene>
<dbReference type="RefSeq" id="WP_141427643.1">
    <property type="nucleotide sequence ID" value="NZ_AP019736.1"/>
</dbReference>
<proteinExistence type="predicted"/>
<dbReference type="GeneID" id="98672364"/>
<sequence length="84" mass="9650">MNNNIPIQQVIDQGLKIMQNGQVTDAMYQVWVEYSKSILNMTTKNPSIYSNYLSVILAASNPNIQPYQRLSMCLQYLIKIQPII</sequence>